<accession>A0A3A2ZPV8</accession>
<dbReference type="EMBL" id="MVGC01000054">
    <property type="protein sequence ID" value="RJE25219.1"/>
    <property type="molecule type" value="Genomic_DNA"/>
</dbReference>
<sequence>MDTDHLSNTSSPVDLSSEAHRACTSVTTSTAVTKSLSDLRDKTISPTLWYRIHVFLFDLQHYSHRDDSRTRLESVTHPSYIGSPYFEPSEADAIRAVNCNGEPLFQVLQTGLNERFSRRIDKRVASGDFCVCAAHDLAPILGRALGINLKQLTKDKSFLNLLDTKGLDLDSVQWDELPAKSFAPKNKNRKR</sequence>
<evidence type="ECO:0000313" key="2">
    <source>
        <dbReference type="Proteomes" id="UP000266188"/>
    </source>
</evidence>
<dbReference type="Proteomes" id="UP000266188">
    <property type="component" value="Unassembled WGS sequence"/>
</dbReference>
<dbReference type="OrthoDB" id="2740448at2759"/>
<gene>
    <name evidence="1" type="ORF">PHISCL_02432</name>
</gene>
<dbReference type="AlphaFoldDB" id="A0A3A2ZPV8"/>
<dbReference type="STRING" id="2070753.A0A3A2ZPV8"/>
<keyword evidence="2" id="KW-1185">Reference proteome</keyword>
<evidence type="ECO:0000313" key="1">
    <source>
        <dbReference type="EMBL" id="RJE25219.1"/>
    </source>
</evidence>
<proteinExistence type="predicted"/>
<reference evidence="2" key="1">
    <citation type="submission" date="2017-02" db="EMBL/GenBank/DDBJ databases">
        <authorList>
            <person name="Tafer H."/>
            <person name="Lopandic K."/>
        </authorList>
    </citation>
    <scope>NUCLEOTIDE SEQUENCE [LARGE SCALE GENOMIC DNA]</scope>
    <source>
        <strain evidence="2">CBS 366.77</strain>
    </source>
</reference>
<comment type="caution">
    <text evidence="1">The sequence shown here is derived from an EMBL/GenBank/DDBJ whole genome shotgun (WGS) entry which is preliminary data.</text>
</comment>
<protein>
    <submittedName>
        <fullName evidence="1">Uncharacterized protein</fullName>
    </submittedName>
</protein>
<name>A0A3A2ZPV8_9EURO</name>
<organism evidence="1 2">
    <name type="scientific">Aspergillus sclerotialis</name>
    <dbReference type="NCBI Taxonomy" id="2070753"/>
    <lineage>
        <taxon>Eukaryota</taxon>
        <taxon>Fungi</taxon>
        <taxon>Dikarya</taxon>
        <taxon>Ascomycota</taxon>
        <taxon>Pezizomycotina</taxon>
        <taxon>Eurotiomycetes</taxon>
        <taxon>Eurotiomycetidae</taxon>
        <taxon>Eurotiales</taxon>
        <taxon>Aspergillaceae</taxon>
        <taxon>Aspergillus</taxon>
        <taxon>Aspergillus subgen. Polypaecilum</taxon>
    </lineage>
</organism>